<evidence type="ECO:0000313" key="4">
    <source>
        <dbReference type="WBParaSite" id="nRc.2.0.1.t45346-RA"/>
    </source>
</evidence>
<organism evidence="3 4">
    <name type="scientific">Romanomermis culicivorax</name>
    <name type="common">Nematode worm</name>
    <dbReference type="NCBI Taxonomy" id="13658"/>
    <lineage>
        <taxon>Eukaryota</taxon>
        <taxon>Metazoa</taxon>
        <taxon>Ecdysozoa</taxon>
        <taxon>Nematoda</taxon>
        <taxon>Enoplea</taxon>
        <taxon>Dorylaimia</taxon>
        <taxon>Mermithida</taxon>
        <taxon>Mermithoidea</taxon>
        <taxon>Mermithidae</taxon>
        <taxon>Romanomermis</taxon>
    </lineage>
</organism>
<dbReference type="Gene3D" id="2.70.170.10">
    <property type="entry name" value="Neurotransmitter-gated ion-channel ligand-binding domain"/>
    <property type="match status" value="1"/>
</dbReference>
<dbReference type="Proteomes" id="UP000887565">
    <property type="component" value="Unplaced"/>
</dbReference>
<dbReference type="GO" id="GO:0016020">
    <property type="term" value="C:membrane"/>
    <property type="evidence" value="ECO:0007669"/>
    <property type="project" value="InterPro"/>
</dbReference>
<name>A0A915L3M7_ROMCU</name>
<evidence type="ECO:0000256" key="2">
    <source>
        <dbReference type="SAM" id="Phobius"/>
    </source>
</evidence>
<proteinExistence type="predicted"/>
<dbReference type="InterPro" id="IPR036734">
    <property type="entry name" value="Neur_chan_lig-bd_sf"/>
</dbReference>
<feature type="transmembrane region" description="Helical" evidence="2">
    <location>
        <begin position="453"/>
        <end position="473"/>
    </location>
</feature>
<feature type="transmembrane region" description="Helical" evidence="2">
    <location>
        <begin position="307"/>
        <end position="323"/>
    </location>
</feature>
<evidence type="ECO:0000313" key="3">
    <source>
        <dbReference type="Proteomes" id="UP000887565"/>
    </source>
</evidence>
<sequence length="474" mass="55166">MANYCYKFPFISLCFYANLYPFACLSVVEKLMLDRLMTFYDSKIRPSDRRNYLLNKNELLPIMINLTLNFDAVALNPNSGNLEMNVEMIESWHDLRLSAGEDQVRSKFRLPHDLDIWTPNIRVIVGDSNTYRCTQVERFWEENSKLTSVCRTRISVDCYTQEILIKCSNKKLIRSCPIKLASEVDSDEIAYFCDKCVNFQLSEQISKGHKFKWKFADNSSIVQTTTWKILWQQLLKKAPLSDEDQRITTELFTTAERIVYSTIDLKVEFESTLKNDESFSIWPYVICFILAIIAWIVVFSSRKSIKITVNATCVFLGALYAQNDFMHVHDRKDHYLAIWNRTWTLFTLVCFAESILYSILARGVVVKRRFSPPSPLSDRQNSPSSSATPPPIADYSRIPATGGPPHQNVVENRIVRSADDEDQISTIDERRWSRVTLYRNIFVRCLDLRRTPLINRVYVSRIFAFFSALFFVLF</sequence>
<dbReference type="WBParaSite" id="nRc.2.0.1.t45346-RA">
    <property type="protein sequence ID" value="nRc.2.0.1.t45346-RA"/>
    <property type="gene ID" value="nRc.2.0.1.g45346"/>
</dbReference>
<reference evidence="4" key="1">
    <citation type="submission" date="2022-11" db="UniProtKB">
        <authorList>
            <consortium name="WormBaseParasite"/>
        </authorList>
    </citation>
    <scope>IDENTIFICATION</scope>
</reference>
<feature type="region of interest" description="Disordered" evidence="1">
    <location>
        <begin position="373"/>
        <end position="407"/>
    </location>
</feature>
<feature type="transmembrane region" description="Helical" evidence="2">
    <location>
        <begin position="281"/>
        <end position="300"/>
    </location>
</feature>
<feature type="transmembrane region" description="Helical" evidence="2">
    <location>
        <begin position="343"/>
        <end position="365"/>
    </location>
</feature>
<accession>A0A915L3M7</accession>
<dbReference type="GO" id="GO:0005230">
    <property type="term" value="F:extracellular ligand-gated monoatomic ion channel activity"/>
    <property type="evidence" value="ECO:0007669"/>
    <property type="project" value="InterPro"/>
</dbReference>
<protein>
    <submittedName>
        <fullName evidence="4">Uncharacterized protein</fullName>
    </submittedName>
</protein>
<evidence type="ECO:0000256" key="1">
    <source>
        <dbReference type="SAM" id="MobiDB-lite"/>
    </source>
</evidence>
<dbReference type="AlphaFoldDB" id="A0A915L3M7"/>
<dbReference type="SUPFAM" id="SSF63712">
    <property type="entry name" value="Nicotinic receptor ligand binding domain-like"/>
    <property type="match status" value="1"/>
</dbReference>
<keyword evidence="2" id="KW-0472">Membrane</keyword>
<keyword evidence="2" id="KW-1133">Transmembrane helix</keyword>
<keyword evidence="2" id="KW-0812">Transmembrane</keyword>
<keyword evidence="3" id="KW-1185">Reference proteome</keyword>